<dbReference type="RefSeq" id="WP_074461635.1">
    <property type="nucleotide sequence ID" value="NZ_FMUR01000005.1"/>
</dbReference>
<comment type="subcellular location">
    <subcellularLocation>
        <location evidence="1">Membrane</location>
        <topology evidence="1">Multi-pass membrane protein</topology>
    </subcellularLocation>
</comment>
<dbReference type="Gene3D" id="2.40.50.140">
    <property type="entry name" value="Nucleic acid-binding proteins"/>
    <property type="match status" value="1"/>
</dbReference>
<dbReference type="SUPFAM" id="SSF141322">
    <property type="entry name" value="NfeD domain-like"/>
    <property type="match status" value="1"/>
</dbReference>
<evidence type="ECO:0000256" key="3">
    <source>
        <dbReference type="ARBA" id="ARBA00022989"/>
    </source>
</evidence>
<dbReference type="PANTHER" id="PTHR33507">
    <property type="entry name" value="INNER MEMBRANE PROTEIN YBBJ"/>
    <property type="match status" value="1"/>
</dbReference>
<evidence type="ECO:0000259" key="6">
    <source>
        <dbReference type="Pfam" id="PF01957"/>
    </source>
</evidence>
<evidence type="ECO:0000313" key="8">
    <source>
        <dbReference type="Proteomes" id="UP000183047"/>
    </source>
</evidence>
<dbReference type="GO" id="GO:0006508">
    <property type="term" value="P:proteolysis"/>
    <property type="evidence" value="ECO:0007669"/>
    <property type="project" value="UniProtKB-KW"/>
</dbReference>
<dbReference type="AlphaFoldDB" id="A0A1G5BZM7"/>
<dbReference type="GO" id="GO:0008233">
    <property type="term" value="F:peptidase activity"/>
    <property type="evidence" value="ECO:0007669"/>
    <property type="project" value="UniProtKB-KW"/>
</dbReference>
<organism evidence="7 8">
    <name type="scientific">Butyrivibrio hungatei</name>
    <dbReference type="NCBI Taxonomy" id="185008"/>
    <lineage>
        <taxon>Bacteria</taxon>
        <taxon>Bacillati</taxon>
        <taxon>Bacillota</taxon>
        <taxon>Clostridia</taxon>
        <taxon>Lachnospirales</taxon>
        <taxon>Lachnospiraceae</taxon>
        <taxon>Butyrivibrio</taxon>
    </lineage>
</organism>
<name>A0A1G5BZM7_9FIRM</name>
<feature type="transmembrane region" description="Helical" evidence="5">
    <location>
        <begin position="41"/>
        <end position="68"/>
    </location>
</feature>
<dbReference type="InterPro" id="IPR002810">
    <property type="entry name" value="NfeD-like_C"/>
</dbReference>
<protein>
    <submittedName>
        <fullName evidence="7">Membrane protein implicated in regulation of membrane protease activity</fullName>
    </submittedName>
</protein>
<evidence type="ECO:0000256" key="5">
    <source>
        <dbReference type="SAM" id="Phobius"/>
    </source>
</evidence>
<keyword evidence="2 5" id="KW-0812">Transmembrane</keyword>
<dbReference type="Pfam" id="PF01957">
    <property type="entry name" value="NfeD"/>
    <property type="match status" value="1"/>
</dbReference>
<dbReference type="PANTHER" id="PTHR33507:SF3">
    <property type="entry name" value="INNER MEMBRANE PROTEIN YBBJ"/>
    <property type="match status" value="1"/>
</dbReference>
<proteinExistence type="predicted"/>
<feature type="domain" description="NfeD-like C-terminal" evidence="6">
    <location>
        <begin position="86"/>
        <end position="146"/>
    </location>
</feature>
<keyword evidence="3 5" id="KW-1133">Transmembrane helix</keyword>
<sequence>MDFISTPAGYWLVITVVFALIELATVGLVTIWFAAGSFIAMILALAGAGLPAQVAVFVLVSVVCIAAVRPIAAKHFNNNLTKTNIDSVIGKKLIVKTGIDNMKNSGKVELEGSIWLARSTDDNITIEEGEEVVVEKIVGNKLIVKKITY</sequence>
<accession>A0A1G5BZM7</accession>
<evidence type="ECO:0000256" key="4">
    <source>
        <dbReference type="ARBA" id="ARBA00023136"/>
    </source>
</evidence>
<dbReference type="GO" id="GO:0005886">
    <property type="term" value="C:plasma membrane"/>
    <property type="evidence" value="ECO:0007669"/>
    <property type="project" value="TreeGrafter"/>
</dbReference>
<dbReference type="InterPro" id="IPR052165">
    <property type="entry name" value="Membrane_assoc_protease"/>
</dbReference>
<dbReference type="EMBL" id="FMUR01000005">
    <property type="protein sequence ID" value="SCX95645.1"/>
    <property type="molecule type" value="Genomic_DNA"/>
</dbReference>
<feature type="transmembrane region" description="Helical" evidence="5">
    <location>
        <begin position="12"/>
        <end position="35"/>
    </location>
</feature>
<reference evidence="8" key="1">
    <citation type="submission" date="2016-10" db="EMBL/GenBank/DDBJ databases">
        <authorList>
            <person name="Varghese N."/>
            <person name="Submissions S."/>
        </authorList>
    </citation>
    <scope>NUCLEOTIDE SEQUENCE [LARGE SCALE GENOMIC DNA]</scope>
    <source>
        <strain evidence="8">XBD2006</strain>
    </source>
</reference>
<dbReference type="Proteomes" id="UP000183047">
    <property type="component" value="Unassembled WGS sequence"/>
</dbReference>
<keyword evidence="4 5" id="KW-0472">Membrane</keyword>
<keyword evidence="7" id="KW-0378">Hydrolase</keyword>
<keyword evidence="7" id="KW-0645">Protease</keyword>
<evidence type="ECO:0000256" key="1">
    <source>
        <dbReference type="ARBA" id="ARBA00004141"/>
    </source>
</evidence>
<dbReference type="InterPro" id="IPR012340">
    <property type="entry name" value="NA-bd_OB-fold"/>
</dbReference>
<evidence type="ECO:0000256" key="2">
    <source>
        <dbReference type="ARBA" id="ARBA00022692"/>
    </source>
</evidence>
<keyword evidence="8" id="KW-1185">Reference proteome</keyword>
<evidence type="ECO:0000313" key="7">
    <source>
        <dbReference type="EMBL" id="SCX95645.1"/>
    </source>
</evidence>
<gene>
    <name evidence="7" type="ORF">SAMN02910451_00901</name>
</gene>